<proteinExistence type="predicted"/>
<dbReference type="AlphaFoldDB" id="A0A6J7FXQ4"/>
<accession>A0A6J7FXQ4</accession>
<feature type="region of interest" description="Disordered" evidence="1">
    <location>
        <begin position="1"/>
        <end position="27"/>
    </location>
</feature>
<reference evidence="2" key="1">
    <citation type="submission" date="2020-05" db="EMBL/GenBank/DDBJ databases">
        <authorList>
            <person name="Chiriac C."/>
            <person name="Salcher M."/>
            <person name="Ghai R."/>
            <person name="Kavagutti S V."/>
        </authorList>
    </citation>
    <scope>NUCLEOTIDE SEQUENCE</scope>
</reference>
<sequence>MTLPLLLPPADYPDPSGTPRGLGPLPDDRLSIVVDRPDGTQVRWADDEPDVGNVPADLTWSTSAPGGFKGASCTLMRGLRDVGREGLFDGFRVLGPGGATRFEGRLQQMPVSTDGGGRVTPQAVGMMAALEDIATAREIYVDRELGRWGGRPLQRQIVIRQGWNPFDASQVWGAVDGAGIGPVIDLRIDSYPWSTGPGRPHIGIAYAAGGIELGEIEGRWVNPQNVDNAWLFLYEFFTDLDGDTQSGPGMTGAGGNPHGTRIPFAAPPGTRRAEIVLAYPAAPAGASGTKYGASMAELAVYGRHGLPGTRGDSPLGGGGPKGFLASDVIANALSRWAPGIRFTTGQGGTITPTDYPIPHLVFPDHTTAAAIVDRCNAFHAWDWFVWENATFHYGPRGRGRTWRIATADGLDLSLEGETTDRVFTGVVVTYTDYAGVQRSVGPPGSGADQVDAQLVTTDPRNPAVAHGITRTGVLSLSTPSDAVSAATVGAVWLRLQAEATRRGQATVTGWVTDDAGAWRPVSEIRGGDTLIVTDRPDDPPRRIIETSYTHGPRSSTLTLDSTAATLEAFLESLAAAFAGQL</sequence>
<name>A0A6J7FXQ4_9ZZZZ</name>
<dbReference type="EMBL" id="CAFBMK010000010">
    <property type="protein sequence ID" value="CAB4896439.1"/>
    <property type="molecule type" value="Genomic_DNA"/>
</dbReference>
<evidence type="ECO:0000313" key="2">
    <source>
        <dbReference type="EMBL" id="CAB4896439.1"/>
    </source>
</evidence>
<organism evidence="2">
    <name type="scientific">freshwater metagenome</name>
    <dbReference type="NCBI Taxonomy" id="449393"/>
    <lineage>
        <taxon>unclassified sequences</taxon>
        <taxon>metagenomes</taxon>
        <taxon>ecological metagenomes</taxon>
    </lineage>
</organism>
<evidence type="ECO:0000256" key="1">
    <source>
        <dbReference type="SAM" id="MobiDB-lite"/>
    </source>
</evidence>
<feature type="compositionally biased region" description="Pro residues" evidence="1">
    <location>
        <begin position="1"/>
        <end position="12"/>
    </location>
</feature>
<protein>
    <submittedName>
        <fullName evidence="2">Unannotated protein</fullName>
    </submittedName>
</protein>
<gene>
    <name evidence="2" type="ORF">UFOPK3564_00327</name>
</gene>